<dbReference type="AlphaFoldDB" id="K5BIT4"/>
<organism evidence="1 2">
    <name type="scientific">Mycolicibacterium hassiacum (strain DSM 44199 / CIP 105218 / JCM 12690 / 3849)</name>
    <name type="common">Mycobacterium hassiacum</name>
    <dbReference type="NCBI Taxonomy" id="1122247"/>
    <lineage>
        <taxon>Bacteria</taxon>
        <taxon>Bacillati</taxon>
        <taxon>Actinomycetota</taxon>
        <taxon>Actinomycetes</taxon>
        <taxon>Mycobacteriales</taxon>
        <taxon>Mycobacteriaceae</taxon>
        <taxon>Mycolicibacterium</taxon>
    </lineage>
</organism>
<evidence type="ECO:0000313" key="1">
    <source>
        <dbReference type="EMBL" id="EKF21919.1"/>
    </source>
</evidence>
<evidence type="ECO:0000313" key="2">
    <source>
        <dbReference type="Proteomes" id="UP000006265"/>
    </source>
</evidence>
<sequence>MLLSDIESWNVGALPSIAAAFGGELSVIAVGDRGVASDLELVSPAAGLGLAGRHL</sequence>
<reference evidence="1 2" key="1">
    <citation type="journal article" date="2012" name="J. Bacteriol.">
        <title>Genome sequence of Mycobacterium hassiacum DSM 44199, a rare source of heat-stable mycobacterial proteins.</title>
        <authorList>
            <person name="Tiago I."/>
            <person name="Maranha A."/>
            <person name="Mendes V."/>
            <person name="Alarico S."/>
            <person name="Moynihan P.J."/>
            <person name="Clarke A.J."/>
            <person name="Macedo-Ribeiro S."/>
            <person name="Pereira P.J."/>
            <person name="Empadinhas N."/>
        </authorList>
    </citation>
    <scope>NUCLEOTIDE SEQUENCE [LARGE SCALE GENOMIC DNA]</scope>
    <source>
        <strain evidence="2">DSM 44199 / CIP 105218 / JCM 12690 / 3849</strain>
    </source>
</reference>
<comment type="caution">
    <text evidence="1">The sequence shown here is derived from an EMBL/GenBank/DDBJ whole genome shotgun (WGS) entry which is preliminary data.</text>
</comment>
<keyword evidence="2" id="KW-1185">Reference proteome</keyword>
<gene>
    <name evidence="1" type="ORF">C731_4096</name>
</gene>
<dbReference type="Proteomes" id="UP000006265">
    <property type="component" value="Unassembled WGS sequence"/>
</dbReference>
<protein>
    <submittedName>
        <fullName evidence="1">Uncharacterized protein</fullName>
    </submittedName>
</protein>
<dbReference type="EMBL" id="AMRA01000109">
    <property type="protein sequence ID" value="EKF21919.1"/>
    <property type="molecule type" value="Genomic_DNA"/>
</dbReference>
<accession>K5BIT4</accession>
<proteinExistence type="predicted"/>
<name>K5BIT4_MYCHD</name>
<dbReference type="PATRIC" id="fig|1122247.3.peg.3927"/>